<evidence type="ECO:0008006" key="4">
    <source>
        <dbReference type="Google" id="ProtNLM"/>
    </source>
</evidence>
<evidence type="ECO:0000313" key="2">
    <source>
        <dbReference type="EMBL" id="SMO77126.1"/>
    </source>
</evidence>
<protein>
    <recommendedName>
        <fullName evidence="4">Phage Mu protein F like protein</fullName>
    </recommendedName>
</protein>
<dbReference type="Proteomes" id="UP000317315">
    <property type="component" value="Unassembled WGS sequence"/>
</dbReference>
<sequence length="326" mass="38774">MEQLEKVRQEILEYLERNLNKLSENQEELTKEVIEYLASKNYVIDRKLIRMVNEIIEGNYKFVESFLKSLTDLTVKKLPVPREINKDELKKKLLDRLFNFLYPDGLNLSQRLWKRKEEAKVEFLQVLKQQLSLKNSAVKAAYEIQYRMEKKLGKKFVGLTKEEIKLIEKLRKSAKSMIKWEVSKKKWDSILKRYEKYIKQRKETGVLHAHRTLLRELTKAVEKASEKSVDEAVHWYMYEKQLYNLKRITRTETARILNTAVVESYKDNPFVIGFKWELNPAHRIVDICDKYASMDFGLGRGVYPKEKLPHCPAHPNCMCRVVPVFR</sequence>
<gene>
    <name evidence="2" type="ORF">SAMN06269117_1293</name>
</gene>
<dbReference type="AlphaFoldDB" id="A0A521DZJ6"/>
<feature type="coiled-coil region" evidence="1">
    <location>
        <begin position="12"/>
        <end position="39"/>
    </location>
</feature>
<evidence type="ECO:0000256" key="1">
    <source>
        <dbReference type="SAM" id="Coils"/>
    </source>
</evidence>
<dbReference type="RefSeq" id="WP_142936168.1">
    <property type="nucleotide sequence ID" value="NZ_FXTM01000029.1"/>
</dbReference>
<name>A0A521DZJ6_9BACT</name>
<proteinExistence type="predicted"/>
<dbReference type="EMBL" id="FXTM01000029">
    <property type="protein sequence ID" value="SMO77126.1"/>
    <property type="molecule type" value="Genomic_DNA"/>
</dbReference>
<organism evidence="2 3">
    <name type="scientific">Balnearium lithotrophicum</name>
    <dbReference type="NCBI Taxonomy" id="223788"/>
    <lineage>
        <taxon>Bacteria</taxon>
        <taxon>Pseudomonadati</taxon>
        <taxon>Aquificota</taxon>
        <taxon>Aquificia</taxon>
        <taxon>Desulfurobacteriales</taxon>
        <taxon>Desulfurobacteriaceae</taxon>
        <taxon>Balnearium</taxon>
    </lineage>
</organism>
<keyword evidence="3" id="KW-1185">Reference proteome</keyword>
<keyword evidence="1" id="KW-0175">Coiled coil</keyword>
<accession>A0A521DZJ6</accession>
<evidence type="ECO:0000313" key="3">
    <source>
        <dbReference type="Proteomes" id="UP000317315"/>
    </source>
</evidence>
<dbReference type="OrthoDB" id="9151105at2"/>
<reference evidence="2 3" key="1">
    <citation type="submission" date="2017-05" db="EMBL/GenBank/DDBJ databases">
        <authorList>
            <person name="Varghese N."/>
            <person name="Submissions S."/>
        </authorList>
    </citation>
    <scope>NUCLEOTIDE SEQUENCE [LARGE SCALE GENOMIC DNA]</scope>
    <source>
        <strain evidence="2 3">DSM 16304</strain>
    </source>
</reference>